<dbReference type="SMART" id="SM00380">
    <property type="entry name" value="AP2"/>
    <property type="match status" value="1"/>
</dbReference>
<evidence type="ECO:0000259" key="6">
    <source>
        <dbReference type="PROSITE" id="PS51032"/>
    </source>
</evidence>
<evidence type="ECO:0000256" key="1">
    <source>
        <dbReference type="ARBA" id="ARBA00004123"/>
    </source>
</evidence>
<sequence length="261" mass="30079">MITKIANKKKNISDPRKSFDNSQLVNKILQITNLSKSSCSDCDSRDGHIFPSLIHTLLQSYERKRPLAYRTEIQESLRSPMAYQNVSIDNLNTICDKLRRESCMSTEMPLSYFKESPVDHISIDKLDEGISSQPSSRGSKKVSFEEKKRRNRELLLDKLLKMSEEDLVVKGKPKRNLKTFSAQHEDFRGSRYRGVSKNKGKWQMTLTLNNKRLYKGGFRTEIEAAREYDKLSIQNFGLKARANLSYSKAEVISVINEDQES</sequence>
<evidence type="ECO:0000256" key="3">
    <source>
        <dbReference type="ARBA" id="ARBA00023125"/>
    </source>
</evidence>
<gene>
    <name evidence="7" type="ORF">ECRASSUSDP1_LOCUS3891</name>
</gene>
<organism evidence="7 8">
    <name type="scientific">Euplotes crassus</name>
    <dbReference type="NCBI Taxonomy" id="5936"/>
    <lineage>
        <taxon>Eukaryota</taxon>
        <taxon>Sar</taxon>
        <taxon>Alveolata</taxon>
        <taxon>Ciliophora</taxon>
        <taxon>Intramacronucleata</taxon>
        <taxon>Spirotrichea</taxon>
        <taxon>Hypotrichia</taxon>
        <taxon>Euplotida</taxon>
        <taxon>Euplotidae</taxon>
        <taxon>Moneuplotes</taxon>
    </lineage>
</organism>
<evidence type="ECO:0000256" key="5">
    <source>
        <dbReference type="ARBA" id="ARBA00023242"/>
    </source>
</evidence>
<protein>
    <recommendedName>
        <fullName evidence="6">AP2/ERF domain-containing protein</fullName>
    </recommendedName>
</protein>
<name>A0AAD1X8F4_EUPCR</name>
<accession>A0AAD1X8F4</accession>
<dbReference type="GO" id="GO:0005634">
    <property type="term" value="C:nucleus"/>
    <property type="evidence" value="ECO:0007669"/>
    <property type="project" value="UniProtKB-SubCell"/>
</dbReference>
<feature type="domain" description="AP2/ERF" evidence="6">
    <location>
        <begin position="186"/>
        <end position="245"/>
    </location>
</feature>
<keyword evidence="2" id="KW-0805">Transcription regulation</keyword>
<dbReference type="InterPro" id="IPR001471">
    <property type="entry name" value="AP2/ERF_dom"/>
</dbReference>
<evidence type="ECO:0000313" key="7">
    <source>
        <dbReference type="EMBL" id="CAI2362567.1"/>
    </source>
</evidence>
<proteinExistence type="predicted"/>
<keyword evidence="4" id="KW-0804">Transcription</keyword>
<dbReference type="PROSITE" id="PS51032">
    <property type="entry name" value="AP2_ERF"/>
    <property type="match status" value="1"/>
</dbReference>
<dbReference type="Proteomes" id="UP001295684">
    <property type="component" value="Unassembled WGS sequence"/>
</dbReference>
<comment type="subcellular location">
    <subcellularLocation>
        <location evidence="1">Nucleus</location>
    </subcellularLocation>
</comment>
<comment type="caution">
    <text evidence="7">The sequence shown here is derived from an EMBL/GenBank/DDBJ whole genome shotgun (WGS) entry which is preliminary data.</text>
</comment>
<keyword evidence="3" id="KW-0238">DNA-binding</keyword>
<keyword evidence="8" id="KW-1185">Reference proteome</keyword>
<dbReference type="EMBL" id="CAMPGE010003723">
    <property type="protein sequence ID" value="CAI2362567.1"/>
    <property type="molecule type" value="Genomic_DNA"/>
</dbReference>
<dbReference type="InterPro" id="IPR016177">
    <property type="entry name" value="DNA-bd_dom_sf"/>
</dbReference>
<evidence type="ECO:0000313" key="8">
    <source>
        <dbReference type="Proteomes" id="UP001295684"/>
    </source>
</evidence>
<evidence type="ECO:0000256" key="4">
    <source>
        <dbReference type="ARBA" id="ARBA00023163"/>
    </source>
</evidence>
<dbReference type="GO" id="GO:0003677">
    <property type="term" value="F:DNA binding"/>
    <property type="evidence" value="ECO:0007669"/>
    <property type="project" value="UniProtKB-KW"/>
</dbReference>
<dbReference type="InterPro" id="IPR036955">
    <property type="entry name" value="AP2/ERF_dom_sf"/>
</dbReference>
<reference evidence="7" key="1">
    <citation type="submission" date="2023-07" db="EMBL/GenBank/DDBJ databases">
        <authorList>
            <consortium name="AG Swart"/>
            <person name="Singh M."/>
            <person name="Singh A."/>
            <person name="Seah K."/>
            <person name="Emmerich C."/>
        </authorList>
    </citation>
    <scope>NUCLEOTIDE SEQUENCE</scope>
    <source>
        <strain evidence="7">DP1</strain>
    </source>
</reference>
<dbReference type="AlphaFoldDB" id="A0AAD1X8F4"/>
<dbReference type="Gene3D" id="3.30.730.10">
    <property type="entry name" value="AP2/ERF domain"/>
    <property type="match status" value="1"/>
</dbReference>
<evidence type="ECO:0000256" key="2">
    <source>
        <dbReference type="ARBA" id="ARBA00023015"/>
    </source>
</evidence>
<dbReference type="SUPFAM" id="SSF54171">
    <property type="entry name" value="DNA-binding domain"/>
    <property type="match status" value="1"/>
</dbReference>
<dbReference type="GO" id="GO:0003700">
    <property type="term" value="F:DNA-binding transcription factor activity"/>
    <property type="evidence" value="ECO:0007669"/>
    <property type="project" value="InterPro"/>
</dbReference>
<keyword evidence="5" id="KW-0539">Nucleus</keyword>